<feature type="domain" description="CcmH/CycL/Ccl2/NrfF N-terminal" evidence="6">
    <location>
        <begin position="7"/>
        <end position="146"/>
    </location>
</feature>
<keyword evidence="5" id="KW-0732">Signal</keyword>
<keyword evidence="4 5" id="KW-0408">Iron</keyword>
<proteinExistence type="inferred from homology"/>
<dbReference type="GO" id="GO:0046872">
    <property type="term" value="F:metal ion binding"/>
    <property type="evidence" value="ECO:0007669"/>
    <property type="project" value="UniProtKB-KW"/>
</dbReference>
<protein>
    <recommendedName>
        <fullName evidence="5">Cytochrome c-type biogenesis protein</fullName>
    </recommendedName>
</protein>
<dbReference type="AlphaFoldDB" id="A0A0K2SQI4"/>
<keyword evidence="2 5" id="KW-0349">Heme</keyword>
<keyword evidence="5" id="KW-1133">Transmembrane helix</keyword>
<accession>A0A0K2SQI4</accession>
<dbReference type="KEGG" id="lpil:LIP_3440"/>
<gene>
    <name evidence="7" type="ORF">LIP_3440</name>
</gene>
<keyword evidence="3 5" id="KW-0479">Metal-binding</keyword>
<feature type="transmembrane region" description="Helical" evidence="5">
    <location>
        <begin position="98"/>
        <end position="119"/>
    </location>
</feature>
<evidence type="ECO:0000256" key="3">
    <source>
        <dbReference type="ARBA" id="ARBA00022723"/>
    </source>
</evidence>
<comment type="function">
    <text evidence="5">Possible subunit of a heme lyase.</text>
</comment>
<keyword evidence="5" id="KW-0812">Transmembrane</keyword>
<dbReference type="EMBL" id="AP014924">
    <property type="protein sequence ID" value="BAS29252.1"/>
    <property type="molecule type" value="Genomic_DNA"/>
</dbReference>
<reference evidence="8" key="1">
    <citation type="submission" date="2015-07" db="EMBL/GenBank/DDBJ databases">
        <title>Complete genome sequence and phylogenetic analysis of Limnochorda pilosa.</title>
        <authorList>
            <person name="Watanabe M."/>
            <person name="Kojima H."/>
            <person name="Fukui M."/>
        </authorList>
    </citation>
    <scope>NUCLEOTIDE SEQUENCE [LARGE SCALE GENOMIC DNA]</scope>
    <source>
        <strain evidence="8">HC45</strain>
    </source>
</reference>
<evidence type="ECO:0000313" key="8">
    <source>
        <dbReference type="Proteomes" id="UP000065807"/>
    </source>
</evidence>
<evidence type="ECO:0000256" key="1">
    <source>
        <dbReference type="ARBA" id="ARBA00010342"/>
    </source>
</evidence>
<dbReference type="OrthoDB" id="121848at2"/>
<feature type="chain" id="PRO_5011019960" description="Cytochrome c-type biogenesis protein" evidence="5">
    <location>
        <begin position="22"/>
        <end position="158"/>
    </location>
</feature>
<evidence type="ECO:0000256" key="5">
    <source>
        <dbReference type="RuleBase" id="RU364112"/>
    </source>
</evidence>
<sequence>MRTVMLVAAILYALAGGMVQAEAPDARAEVRALEAALICQCGCGMVVKDCECSWAVGAREDFAARLGEGQTRDQILADYVAAYGETVLAAPTKQGFNLTAWILPFAAVMAGATLLVLLVRRWARPVLREEAAGPAAGLSDTERRLLEQRLAREMKDYL</sequence>
<reference evidence="8" key="2">
    <citation type="journal article" date="2016" name="Int. J. Syst. Evol. Microbiol.">
        <title>Complete genome sequence and cell structure of Limnochorda pilosa, a Gram-negative spore-former within the phylum Firmicutes.</title>
        <authorList>
            <person name="Watanabe M."/>
            <person name="Kojima H."/>
            <person name="Fukui M."/>
        </authorList>
    </citation>
    <scope>NUCLEOTIDE SEQUENCE [LARGE SCALE GENOMIC DNA]</scope>
    <source>
        <strain evidence="8">HC45</strain>
    </source>
</reference>
<dbReference type="RefSeq" id="WP_068140769.1">
    <property type="nucleotide sequence ID" value="NZ_AP014924.1"/>
</dbReference>
<dbReference type="InterPro" id="IPR005616">
    <property type="entry name" value="CcmH/CycL/Ccl2/NrfF_N"/>
</dbReference>
<dbReference type="CDD" id="cd16378">
    <property type="entry name" value="CcmH_N"/>
    <property type="match status" value="1"/>
</dbReference>
<evidence type="ECO:0000256" key="2">
    <source>
        <dbReference type="ARBA" id="ARBA00022617"/>
    </source>
</evidence>
<organism evidence="7 8">
    <name type="scientific">Limnochorda pilosa</name>
    <dbReference type="NCBI Taxonomy" id="1555112"/>
    <lineage>
        <taxon>Bacteria</taxon>
        <taxon>Bacillati</taxon>
        <taxon>Bacillota</taxon>
        <taxon>Limnochordia</taxon>
        <taxon>Limnochordales</taxon>
        <taxon>Limnochordaceae</taxon>
        <taxon>Limnochorda</taxon>
    </lineage>
</organism>
<dbReference type="STRING" id="1555112.LIP_3440"/>
<dbReference type="Pfam" id="PF03918">
    <property type="entry name" value="CcmH"/>
    <property type="match status" value="1"/>
</dbReference>
<dbReference type="Proteomes" id="UP000065807">
    <property type="component" value="Chromosome"/>
</dbReference>
<comment type="similarity">
    <text evidence="1 5">Belongs to the CcmH/CycL/Ccl2/NrfF family.</text>
</comment>
<evidence type="ECO:0000259" key="6">
    <source>
        <dbReference type="Pfam" id="PF03918"/>
    </source>
</evidence>
<keyword evidence="5" id="KW-0472">Membrane</keyword>
<evidence type="ECO:0000313" key="7">
    <source>
        <dbReference type="EMBL" id="BAS29252.1"/>
    </source>
</evidence>
<evidence type="ECO:0000256" key="4">
    <source>
        <dbReference type="ARBA" id="ARBA00023004"/>
    </source>
</evidence>
<keyword evidence="8" id="KW-1185">Reference proteome</keyword>
<name>A0A0K2SQI4_LIMPI</name>
<dbReference type="Gene3D" id="1.10.8.640">
    <property type="entry name" value="Cytochrome C biogenesis protein"/>
    <property type="match status" value="1"/>
</dbReference>
<feature type="signal peptide" evidence="5">
    <location>
        <begin position="1"/>
        <end position="21"/>
    </location>
</feature>
<dbReference type="InterPro" id="IPR038297">
    <property type="entry name" value="CcmH/CycL/NrfF/Ccl2_sf"/>
</dbReference>